<proteinExistence type="predicted"/>
<keyword evidence="2" id="KW-1185">Reference proteome</keyword>
<dbReference type="Proteomes" id="UP001280121">
    <property type="component" value="Unassembled WGS sequence"/>
</dbReference>
<accession>A0AAD9TR76</accession>
<name>A0AAD9TR76_9ROSI</name>
<dbReference type="InterPro" id="IPR036397">
    <property type="entry name" value="RNaseH_sf"/>
</dbReference>
<protein>
    <submittedName>
        <fullName evidence="1">Uncharacterized protein</fullName>
    </submittedName>
</protein>
<sequence length="128" mass="13860">MIPAKFLSKIGIHELEIEGVKVKVSHVTTNFLCLITRNLPSSILNLLADKNICVEGCLINSIKRHWSNGRISFSISTSLSGVVEVGQLAARDLKMPNLSKCGLEELNTEVINSIADATALPDQTVCIS</sequence>
<dbReference type="EMBL" id="JANJYI010000008">
    <property type="protein sequence ID" value="KAK2640264.1"/>
    <property type="molecule type" value="Genomic_DNA"/>
</dbReference>
<evidence type="ECO:0000313" key="1">
    <source>
        <dbReference type="EMBL" id="KAK2640264.1"/>
    </source>
</evidence>
<dbReference type="AlphaFoldDB" id="A0AAD9TR76"/>
<dbReference type="Gene3D" id="3.30.420.10">
    <property type="entry name" value="Ribonuclease H-like superfamily/Ribonuclease H"/>
    <property type="match status" value="1"/>
</dbReference>
<reference evidence="1" key="1">
    <citation type="journal article" date="2023" name="Plant J.">
        <title>Genome sequences and population genomics provide insights into the demographic history, inbreeding, and mutation load of two 'living fossil' tree species of Dipteronia.</title>
        <authorList>
            <person name="Feng Y."/>
            <person name="Comes H.P."/>
            <person name="Chen J."/>
            <person name="Zhu S."/>
            <person name="Lu R."/>
            <person name="Zhang X."/>
            <person name="Li P."/>
            <person name="Qiu J."/>
            <person name="Olsen K.M."/>
            <person name="Qiu Y."/>
        </authorList>
    </citation>
    <scope>NUCLEOTIDE SEQUENCE</scope>
    <source>
        <strain evidence="1">KIB01</strain>
    </source>
</reference>
<organism evidence="1 2">
    <name type="scientific">Dipteronia dyeriana</name>
    <dbReference type="NCBI Taxonomy" id="168575"/>
    <lineage>
        <taxon>Eukaryota</taxon>
        <taxon>Viridiplantae</taxon>
        <taxon>Streptophyta</taxon>
        <taxon>Embryophyta</taxon>
        <taxon>Tracheophyta</taxon>
        <taxon>Spermatophyta</taxon>
        <taxon>Magnoliopsida</taxon>
        <taxon>eudicotyledons</taxon>
        <taxon>Gunneridae</taxon>
        <taxon>Pentapetalae</taxon>
        <taxon>rosids</taxon>
        <taxon>malvids</taxon>
        <taxon>Sapindales</taxon>
        <taxon>Sapindaceae</taxon>
        <taxon>Hippocastanoideae</taxon>
        <taxon>Acereae</taxon>
        <taxon>Dipteronia</taxon>
    </lineage>
</organism>
<comment type="caution">
    <text evidence="1">The sequence shown here is derived from an EMBL/GenBank/DDBJ whole genome shotgun (WGS) entry which is preliminary data.</text>
</comment>
<dbReference type="GO" id="GO:0003676">
    <property type="term" value="F:nucleic acid binding"/>
    <property type="evidence" value="ECO:0007669"/>
    <property type="project" value="InterPro"/>
</dbReference>
<gene>
    <name evidence="1" type="ORF">Ddye_028059</name>
</gene>
<evidence type="ECO:0000313" key="2">
    <source>
        <dbReference type="Proteomes" id="UP001280121"/>
    </source>
</evidence>